<name>B0TRT7_SHEHH</name>
<dbReference type="eggNOG" id="ENOG50333B4">
    <property type="taxonomic scope" value="Bacteria"/>
</dbReference>
<dbReference type="EMBL" id="CP000931">
    <property type="protein sequence ID" value="ABZ77849.1"/>
    <property type="molecule type" value="Genomic_DNA"/>
</dbReference>
<dbReference type="RefSeq" id="WP_012278370.1">
    <property type="nucleotide sequence ID" value="NC_010334.1"/>
</dbReference>
<dbReference type="HOGENOM" id="CLU_1863803_0_0_6"/>
<keyword evidence="2" id="KW-1185">Reference proteome</keyword>
<evidence type="ECO:0000313" key="2">
    <source>
        <dbReference type="Proteomes" id="UP000001317"/>
    </source>
</evidence>
<organism evidence="1 2">
    <name type="scientific">Shewanella halifaxensis (strain HAW-EB4)</name>
    <dbReference type="NCBI Taxonomy" id="458817"/>
    <lineage>
        <taxon>Bacteria</taxon>
        <taxon>Pseudomonadati</taxon>
        <taxon>Pseudomonadota</taxon>
        <taxon>Gammaproteobacteria</taxon>
        <taxon>Alteromonadales</taxon>
        <taxon>Shewanellaceae</taxon>
        <taxon>Shewanella</taxon>
    </lineage>
</organism>
<dbReference type="AlphaFoldDB" id="B0TRT7"/>
<accession>B0TRT7</accession>
<reference evidence="1" key="1">
    <citation type="submission" date="2008-01" db="EMBL/GenBank/DDBJ databases">
        <title>Complete sequence of Shewanella halifaxensis HAW-EB4.</title>
        <authorList>
            <consortium name="US DOE Joint Genome Institute"/>
            <person name="Copeland A."/>
            <person name="Lucas S."/>
            <person name="Lapidus A."/>
            <person name="Glavina del Rio T."/>
            <person name="Dalin E."/>
            <person name="Tice H."/>
            <person name="Bruce D."/>
            <person name="Goodwin L."/>
            <person name="Pitluck S."/>
            <person name="Sims D."/>
            <person name="Brettin T."/>
            <person name="Detter J.C."/>
            <person name="Han C."/>
            <person name="Kuske C.R."/>
            <person name="Schmutz J."/>
            <person name="Larimer F."/>
            <person name="Land M."/>
            <person name="Hauser L."/>
            <person name="Kyrpides N."/>
            <person name="Kim E."/>
            <person name="Zhao J.-S."/>
            <person name="Richardson P."/>
        </authorList>
    </citation>
    <scope>NUCLEOTIDE SEQUENCE [LARGE SCALE GENOMIC DNA]</scope>
    <source>
        <strain evidence="1">HAW-EB4</strain>
    </source>
</reference>
<dbReference type="KEGG" id="shl:Shal_3302"/>
<sequence>MKQKIVLVKSYFAKIETNIREEMWAAKPKTSDFEYSTCKIDSERLNNDLQQAIEALNTDGYKVQQITPVTSGDYAFKDHFSDPHLLGNGVSTEGGYGYGFSYTDSLIILAELIAEAPKQQVVNESLDDPILDTNIPTDELS</sequence>
<dbReference type="Proteomes" id="UP000001317">
    <property type="component" value="Chromosome"/>
</dbReference>
<proteinExistence type="predicted"/>
<evidence type="ECO:0000313" key="1">
    <source>
        <dbReference type="EMBL" id="ABZ77849.1"/>
    </source>
</evidence>
<gene>
    <name evidence="1" type="ordered locus">Shal_3302</name>
</gene>
<protein>
    <submittedName>
        <fullName evidence="1">Uncharacterized protein</fullName>
    </submittedName>
</protein>